<reference evidence="1" key="1">
    <citation type="journal article" date="2019" name="bioRxiv">
        <title>The Genome of the Zebra Mussel, Dreissena polymorpha: A Resource for Invasive Species Research.</title>
        <authorList>
            <person name="McCartney M.A."/>
            <person name="Auch B."/>
            <person name="Kono T."/>
            <person name="Mallez S."/>
            <person name="Zhang Y."/>
            <person name="Obille A."/>
            <person name="Becker A."/>
            <person name="Abrahante J.E."/>
            <person name="Garbe J."/>
            <person name="Badalamenti J.P."/>
            <person name="Herman A."/>
            <person name="Mangelson H."/>
            <person name="Liachko I."/>
            <person name="Sullivan S."/>
            <person name="Sone E.D."/>
            <person name="Koren S."/>
            <person name="Silverstein K.A.T."/>
            <person name="Beckman K.B."/>
            <person name="Gohl D.M."/>
        </authorList>
    </citation>
    <scope>NUCLEOTIDE SEQUENCE</scope>
    <source>
        <strain evidence="1">Duluth1</strain>
        <tissue evidence="1">Whole animal</tissue>
    </source>
</reference>
<name>A0A9D4G083_DREPO</name>
<evidence type="ECO:0000313" key="1">
    <source>
        <dbReference type="EMBL" id="KAH3808193.1"/>
    </source>
</evidence>
<proteinExistence type="predicted"/>
<comment type="caution">
    <text evidence="1">The sequence shown here is derived from an EMBL/GenBank/DDBJ whole genome shotgun (WGS) entry which is preliminary data.</text>
</comment>
<evidence type="ECO:0000313" key="2">
    <source>
        <dbReference type="Proteomes" id="UP000828390"/>
    </source>
</evidence>
<sequence length="104" mass="11729">MRCQKRFIDIKWKDCIQNSYVIELAGIPGIPPLLTQRPLDGFTFAAWTMNAYKRTVYGQLATCTRPVGRPALTSSRETSKPAGSLKAPVRLRPKFAWSCDNQLI</sequence>
<gene>
    <name evidence="1" type="ORF">DPMN_136545</name>
</gene>
<reference evidence="1" key="2">
    <citation type="submission" date="2020-11" db="EMBL/GenBank/DDBJ databases">
        <authorList>
            <person name="McCartney M.A."/>
            <person name="Auch B."/>
            <person name="Kono T."/>
            <person name="Mallez S."/>
            <person name="Becker A."/>
            <person name="Gohl D.M."/>
            <person name="Silverstein K.A.T."/>
            <person name="Koren S."/>
            <person name="Bechman K.B."/>
            <person name="Herman A."/>
            <person name="Abrahante J.E."/>
            <person name="Garbe J."/>
        </authorList>
    </citation>
    <scope>NUCLEOTIDE SEQUENCE</scope>
    <source>
        <strain evidence="1">Duluth1</strain>
        <tissue evidence="1">Whole animal</tissue>
    </source>
</reference>
<protein>
    <submittedName>
        <fullName evidence="1">Uncharacterized protein</fullName>
    </submittedName>
</protein>
<dbReference type="AlphaFoldDB" id="A0A9D4G083"/>
<organism evidence="1 2">
    <name type="scientific">Dreissena polymorpha</name>
    <name type="common">Zebra mussel</name>
    <name type="synonym">Mytilus polymorpha</name>
    <dbReference type="NCBI Taxonomy" id="45954"/>
    <lineage>
        <taxon>Eukaryota</taxon>
        <taxon>Metazoa</taxon>
        <taxon>Spiralia</taxon>
        <taxon>Lophotrochozoa</taxon>
        <taxon>Mollusca</taxon>
        <taxon>Bivalvia</taxon>
        <taxon>Autobranchia</taxon>
        <taxon>Heteroconchia</taxon>
        <taxon>Euheterodonta</taxon>
        <taxon>Imparidentia</taxon>
        <taxon>Neoheterodontei</taxon>
        <taxon>Myida</taxon>
        <taxon>Dreissenoidea</taxon>
        <taxon>Dreissenidae</taxon>
        <taxon>Dreissena</taxon>
    </lineage>
</organism>
<dbReference type="EMBL" id="JAIWYP010000006">
    <property type="protein sequence ID" value="KAH3808193.1"/>
    <property type="molecule type" value="Genomic_DNA"/>
</dbReference>
<accession>A0A9D4G083</accession>
<keyword evidence="2" id="KW-1185">Reference proteome</keyword>
<dbReference type="Proteomes" id="UP000828390">
    <property type="component" value="Unassembled WGS sequence"/>
</dbReference>